<evidence type="ECO:0000313" key="1">
    <source>
        <dbReference type="EMBL" id="CDW47677.1"/>
    </source>
</evidence>
<dbReference type="AlphaFoldDB" id="A0A0K2VBW5"/>
<organism evidence="1">
    <name type="scientific">Lepeophtheirus salmonis</name>
    <name type="common">Salmon louse</name>
    <name type="synonym">Caligus salmonis</name>
    <dbReference type="NCBI Taxonomy" id="72036"/>
    <lineage>
        <taxon>Eukaryota</taxon>
        <taxon>Metazoa</taxon>
        <taxon>Ecdysozoa</taxon>
        <taxon>Arthropoda</taxon>
        <taxon>Crustacea</taxon>
        <taxon>Multicrustacea</taxon>
        <taxon>Hexanauplia</taxon>
        <taxon>Copepoda</taxon>
        <taxon>Siphonostomatoida</taxon>
        <taxon>Caligidae</taxon>
        <taxon>Lepeophtheirus</taxon>
    </lineage>
</organism>
<name>A0A0K2VBW5_LEPSM</name>
<protein>
    <submittedName>
        <fullName evidence="1">Uncharacterized protein</fullName>
    </submittedName>
</protein>
<reference evidence="1" key="1">
    <citation type="submission" date="2014-05" db="EMBL/GenBank/DDBJ databases">
        <authorList>
            <person name="Chronopoulou M."/>
        </authorList>
    </citation>
    <scope>NUCLEOTIDE SEQUENCE</scope>
    <source>
        <tissue evidence="1">Whole organism</tissue>
    </source>
</reference>
<sequence length="40" mass="4393">MDSRSIKMCCCSFIYKCVVGERGAGSGACFCKVIVSNYYI</sequence>
<proteinExistence type="predicted"/>
<dbReference type="EMBL" id="HACA01030316">
    <property type="protein sequence ID" value="CDW47677.1"/>
    <property type="molecule type" value="Transcribed_RNA"/>
</dbReference>
<accession>A0A0K2VBW5</accession>